<dbReference type="InterPro" id="IPR000719">
    <property type="entry name" value="Prot_kinase_dom"/>
</dbReference>
<dbReference type="EMBL" id="NIVC01003568">
    <property type="protein sequence ID" value="PAA50769.1"/>
    <property type="molecule type" value="Genomic_DNA"/>
</dbReference>
<evidence type="ECO:0000256" key="1">
    <source>
        <dbReference type="ARBA" id="ARBA00008874"/>
    </source>
</evidence>
<dbReference type="SMART" id="SM00220">
    <property type="entry name" value="S_TKc"/>
    <property type="match status" value="1"/>
</dbReference>
<dbReference type="Gene3D" id="1.10.510.10">
    <property type="entry name" value="Transferase(Phosphotransferase) domain 1"/>
    <property type="match status" value="1"/>
</dbReference>
<dbReference type="InterPro" id="IPR011009">
    <property type="entry name" value="Kinase-like_dom_sf"/>
</dbReference>
<protein>
    <recommendedName>
        <fullName evidence="2">non-specific serine/threonine protein kinase</fullName>
        <ecNumber evidence="2">2.7.11.1</ecNumber>
    </recommendedName>
</protein>
<reference evidence="8 9" key="1">
    <citation type="submission" date="2017-06" db="EMBL/GenBank/DDBJ databases">
        <title>A platform for efficient transgenesis in Macrostomum lignano, a flatworm model organism for stem cell research.</title>
        <authorList>
            <person name="Berezikov E."/>
        </authorList>
    </citation>
    <scope>NUCLEOTIDE SEQUENCE [LARGE SCALE GENOMIC DNA]</scope>
    <source>
        <strain evidence="8">DV1</strain>
        <tissue evidence="8">Whole organism</tissue>
    </source>
</reference>
<comment type="caution">
    <text evidence="8">The sequence shown here is derived from an EMBL/GenBank/DDBJ whole genome shotgun (WGS) entry which is preliminary data.</text>
</comment>
<evidence type="ECO:0000313" key="8">
    <source>
        <dbReference type="EMBL" id="PAA89255.1"/>
    </source>
</evidence>
<proteinExistence type="inferred from homology"/>
<dbReference type="Proteomes" id="UP000215902">
    <property type="component" value="Unassembled WGS sequence"/>
</dbReference>
<feature type="compositionally biased region" description="Polar residues" evidence="5">
    <location>
        <begin position="389"/>
        <end position="409"/>
    </location>
</feature>
<dbReference type="PANTHER" id="PTHR45832:SF22">
    <property type="entry name" value="SERINE_THREONINE-PROTEIN KINASE SAMKA-RELATED"/>
    <property type="match status" value="1"/>
</dbReference>
<evidence type="ECO:0000313" key="7">
    <source>
        <dbReference type="EMBL" id="PAA50769.1"/>
    </source>
</evidence>
<evidence type="ECO:0000313" key="9">
    <source>
        <dbReference type="Proteomes" id="UP000215902"/>
    </source>
</evidence>
<dbReference type="PROSITE" id="PS00108">
    <property type="entry name" value="PROTEIN_KINASE_ST"/>
    <property type="match status" value="1"/>
</dbReference>
<dbReference type="OrthoDB" id="4062651at2759"/>
<dbReference type="AlphaFoldDB" id="A0A267GTC1"/>
<evidence type="ECO:0000256" key="2">
    <source>
        <dbReference type="ARBA" id="ARBA00012513"/>
    </source>
</evidence>
<dbReference type="InterPro" id="IPR008271">
    <property type="entry name" value="Ser/Thr_kinase_AS"/>
</dbReference>
<dbReference type="Pfam" id="PF00069">
    <property type="entry name" value="Pkinase"/>
    <property type="match status" value="1"/>
</dbReference>
<dbReference type="EC" id="2.7.11.1" evidence="2"/>
<gene>
    <name evidence="8" type="ORF">BOX15_Mlig019684g1</name>
    <name evidence="7" type="ORF">BOX15_Mlig019684g2</name>
</gene>
<evidence type="ECO:0000256" key="3">
    <source>
        <dbReference type="ARBA" id="ARBA00022741"/>
    </source>
</evidence>
<dbReference type="InterPro" id="IPR051931">
    <property type="entry name" value="PAK3-like"/>
</dbReference>
<organism evidence="8 9">
    <name type="scientific">Macrostomum lignano</name>
    <dbReference type="NCBI Taxonomy" id="282301"/>
    <lineage>
        <taxon>Eukaryota</taxon>
        <taxon>Metazoa</taxon>
        <taxon>Spiralia</taxon>
        <taxon>Lophotrochozoa</taxon>
        <taxon>Platyhelminthes</taxon>
        <taxon>Rhabditophora</taxon>
        <taxon>Macrostomorpha</taxon>
        <taxon>Macrostomida</taxon>
        <taxon>Macrostomidae</taxon>
        <taxon>Macrostomum</taxon>
    </lineage>
</organism>
<feature type="region of interest" description="Disordered" evidence="5">
    <location>
        <begin position="383"/>
        <end position="409"/>
    </location>
</feature>
<sequence>MSMTRKGLRASEDCNPMSLSIEEKSCSSPSLVSAESAADRFGCPVVRIRLWPTPQARHNCLHETLDWNKIDCPDFLRIAREVSVEDLFECIVTDKMYSKTGERPWDLSEFVLQRKDRRLFIGGQGVVMFVRRQGHSTSLAMKVCYHRREEKKVERHVQRTILHLKGQSASQFVGTILVNYLTRRFFITIMPKAKFASLKTLKQELGTLPESSIRYYFACITSALVKLHSIQICHRDIKCDNVLIMHNGTPALIDFGLAVKAPATMAEYKPNARVTQMQYYPPETRQMGNFVNDYKIDSWLLGFFMCEMLLSDREHLWAKFRGSNQSNWIFATCPACRMPNIANVHPVLNQLLIRDPKARCYVADIVQQDYLKEGDFFDSIEQAEPPPLQTGTINTSTSLAQTERNASEA</sequence>
<evidence type="ECO:0000256" key="4">
    <source>
        <dbReference type="ARBA" id="ARBA00022840"/>
    </source>
</evidence>
<name>A0A267GTC1_9PLAT</name>
<dbReference type="CDD" id="cd00180">
    <property type="entry name" value="PKc"/>
    <property type="match status" value="1"/>
</dbReference>
<dbReference type="EMBL" id="NIVC01000158">
    <property type="protein sequence ID" value="PAA89255.1"/>
    <property type="molecule type" value="Genomic_DNA"/>
</dbReference>
<comment type="similarity">
    <text evidence="1">Belongs to the protein kinase superfamily. STE Ser/Thr protein kinase family. STE20 subfamily.</text>
</comment>
<keyword evidence="4" id="KW-0067">ATP-binding</keyword>
<dbReference type="GO" id="GO:0005524">
    <property type="term" value="F:ATP binding"/>
    <property type="evidence" value="ECO:0007669"/>
    <property type="project" value="UniProtKB-KW"/>
</dbReference>
<keyword evidence="3" id="KW-0547">Nucleotide-binding</keyword>
<accession>A0A267GTC1</accession>
<dbReference type="PROSITE" id="PS50011">
    <property type="entry name" value="PROTEIN_KINASE_DOM"/>
    <property type="match status" value="1"/>
</dbReference>
<keyword evidence="9" id="KW-1185">Reference proteome</keyword>
<dbReference type="PANTHER" id="PTHR45832">
    <property type="entry name" value="SERINE/THREONINE-PROTEIN KINASE SAMKA-RELATED-RELATED"/>
    <property type="match status" value="1"/>
</dbReference>
<evidence type="ECO:0000259" key="6">
    <source>
        <dbReference type="PROSITE" id="PS50011"/>
    </source>
</evidence>
<evidence type="ECO:0000256" key="5">
    <source>
        <dbReference type="SAM" id="MobiDB-lite"/>
    </source>
</evidence>
<dbReference type="SUPFAM" id="SSF56112">
    <property type="entry name" value="Protein kinase-like (PK-like)"/>
    <property type="match status" value="1"/>
</dbReference>
<dbReference type="GO" id="GO:0004674">
    <property type="term" value="F:protein serine/threonine kinase activity"/>
    <property type="evidence" value="ECO:0007669"/>
    <property type="project" value="UniProtKB-EC"/>
</dbReference>
<dbReference type="STRING" id="282301.A0A267GTC1"/>
<feature type="domain" description="Protein kinase" evidence="6">
    <location>
        <begin position="113"/>
        <end position="371"/>
    </location>
</feature>